<dbReference type="Pfam" id="PF02518">
    <property type="entry name" value="HATPase_c"/>
    <property type="match status" value="1"/>
</dbReference>
<feature type="transmembrane region" description="Helical" evidence="5">
    <location>
        <begin position="28"/>
        <end position="46"/>
    </location>
</feature>
<dbReference type="OrthoDB" id="9806995at2"/>
<sequence length="567" mass="62576">MLQSIVTAAVGIGAVATDDPQEKSRKQLLNGLAILMSMGGILWGILASVYGFYYLSVIPFGYTVMSAVNLTYFHFSKNFKVVRFIQVLMSLLLPFFFQWGIGGFVASGGVMLWALLSLTGSIAFQDRNHSRRWLIAYTVLIIFTGVTDQYWAERGLSFPSEVTSLFFTINVSVICAMVLSLVLYFVSLRDKANDELQELTENLEDKVTQRTQEISAANDALSMQKQELELALDNLKATQSQLVQSEKMASLGTLIAGIAHEINTPLGAISASIKNISESLTLTGNNFPELANILSEEDLKLFFSIVRKADAQSQALSSREERQIKRRLRSELENEGIENEDSLADTLVDAKVYDLEEVLPLLKQKNAAMILENLYHFSTLINDSKNISLAVSKASKVVFALKSFAHKDLGGEKQTANVVDNVETVLTLYHNQLKQGIEVVRNYEEVPMIGCFVDELNQVWTNLLHNALQAMNHSGEITINIKNSTILSESGEELPAVSVGMADNGPGIPEEIQNRIFEAFFTTKKQGEGTGLGLDIVSKIVKKHDGKIDVDSKLGEGTEFIITLPLA</sequence>
<dbReference type="InterPro" id="IPR004358">
    <property type="entry name" value="Sig_transdc_His_kin-like_C"/>
</dbReference>
<feature type="transmembrane region" description="Helical" evidence="5">
    <location>
        <begin position="81"/>
        <end position="99"/>
    </location>
</feature>
<name>A0A316A381_SEDFL</name>
<feature type="coiled-coil region" evidence="4">
    <location>
        <begin position="189"/>
        <end position="245"/>
    </location>
</feature>
<feature type="transmembrane region" description="Helical" evidence="5">
    <location>
        <begin position="133"/>
        <end position="152"/>
    </location>
</feature>
<dbReference type="InterPro" id="IPR036097">
    <property type="entry name" value="HisK_dim/P_sf"/>
</dbReference>
<keyword evidence="5" id="KW-1133">Transmembrane helix</keyword>
<evidence type="ECO:0000256" key="5">
    <source>
        <dbReference type="SAM" id="Phobius"/>
    </source>
</evidence>
<evidence type="ECO:0000256" key="2">
    <source>
        <dbReference type="ARBA" id="ARBA00012438"/>
    </source>
</evidence>
<feature type="transmembrane region" description="Helical" evidence="5">
    <location>
        <begin position="105"/>
        <end position="124"/>
    </location>
</feature>
<proteinExistence type="predicted"/>
<organism evidence="7 8">
    <name type="scientific">Sediminitomix flava</name>
    <dbReference type="NCBI Taxonomy" id="379075"/>
    <lineage>
        <taxon>Bacteria</taxon>
        <taxon>Pseudomonadati</taxon>
        <taxon>Bacteroidota</taxon>
        <taxon>Cytophagia</taxon>
        <taxon>Cytophagales</taxon>
        <taxon>Flammeovirgaceae</taxon>
        <taxon>Sediminitomix</taxon>
    </lineage>
</organism>
<protein>
    <recommendedName>
        <fullName evidence="2">histidine kinase</fullName>
        <ecNumber evidence="2">2.7.13.3</ecNumber>
    </recommendedName>
</protein>
<keyword evidence="5" id="KW-0472">Membrane</keyword>
<keyword evidence="5" id="KW-0812">Transmembrane</keyword>
<dbReference type="PANTHER" id="PTHR43065">
    <property type="entry name" value="SENSOR HISTIDINE KINASE"/>
    <property type="match status" value="1"/>
</dbReference>
<dbReference type="InterPro" id="IPR003594">
    <property type="entry name" value="HATPase_dom"/>
</dbReference>
<dbReference type="PANTHER" id="PTHR43065:SF48">
    <property type="entry name" value="HISTIDINE KINASE"/>
    <property type="match status" value="1"/>
</dbReference>
<dbReference type="SUPFAM" id="SSF47384">
    <property type="entry name" value="Homodimeric domain of signal transducing histidine kinase"/>
    <property type="match status" value="1"/>
</dbReference>
<dbReference type="EMBL" id="QGDO01000001">
    <property type="protein sequence ID" value="PWJ44167.1"/>
    <property type="molecule type" value="Genomic_DNA"/>
</dbReference>
<evidence type="ECO:0000256" key="3">
    <source>
        <dbReference type="ARBA" id="ARBA00022553"/>
    </source>
</evidence>
<dbReference type="PROSITE" id="PS50109">
    <property type="entry name" value="HIS_KIN"/>
    <property type="match status" value="1"/>
</dbReference>
<gene>
    <name evidence="7" type="ORF">BC781_101517</name>
</gene>
<evidence type="ECO:0000313" key="7">
    <source>
        <dbReference type="EMBL" id="PWJ44167.1"/>
    </source>
</evidence>
<dbReference type="Gene3D" id="3.30.565.10">
    <property type="entry name" value="Histidine kinase-like ATPase, C-terminal domain"/>
    <property type="match status" value="1"/>
</dbReference>
<dbReference type="CDD" id="cd00082">
    <property type="entry name" value="HisKA"/>
    <property type="match status" value="1"/>
</dbReference>
<keyword evidence="4" id="KW-0175">Coiled coil</keyword>
<reference evidence="7 8" key="1">
    <citation type="submission" date="2018-03" db="EMBL/GenBank/DDBJ databases">
        <title>Genomic Encyclopedia of Archaeal and Bacterial Type Strains, Phase II (KMG-II): from individual species to whole genera.</title>
        <authorList>
            <person name="Goeker M."/>
        </authorList>
    </citation>
    <scope>NUCLEOTIDE SEQUENCE [LARGE SCALE GENOMIC DNA]</scope>
    <source>
        <strain evidence="7 8">DSM 28229</strain>
    </source>
</reference>
<dbReference type="Gene3D" id="1.10.287.130">
    <property type="match status" value="1"/>
</dbReference>
<dbReference type="SUPFAM" id="SSF55874">
    <property type="entry name" value="ATPase domain of HSP90 chaperone/DNA topoisomerase II/histidine kinase"/>
    <property type="match status" value="1"/>
</dbReference>
<dbReference type="RefSeq" id="WP_109615679.1">
    <property type="nucleotide sequence ID" value="NZ_QGDO01000001.1"/>
</dbReference>
<evidence type="ECO:0000256" key="1">
    <source>
        <dbReference type="ARBA" id="ARBA00000085"/>
    </source>
</evidence>
<dbReference type="SMART" id="SM00387">
    <property type="entry name" value="HATPase_c"/>
    <property type="match status" value="1"/>
</dbReference>
<evidence type="ECO:0000313" key="8">
    <source>
        <dbReference type="Proteomes" id="UP000245535"/>
    </source>
</evidence>
<evidence type="ECO:0000259" key="6">
    <source>
        <dbReference type="PROSITE" id="PS50109"/>
    </source>
</evidence>
<comment type="caution">
    <text evidence="7">The sequence shown here is derived from an EMBL/GenBank/DDBJ whole genome shotgun (WGS) entry which is preliminary data.</text>
</comment>
<dbReference type="InterPro" id="IPR005467">
    <property type="entry name" value="His_kinase_dom"/>
</dbReference>
<dbReference type="PRINTS" id="PR00344">
    <property type="entry name" value="BCTRLSENSOR"/>
</dbReference>
<feature type="transmembrane region" description="Helical" evidence="5">
    <location>
        <begin position="52"/>
        <end position="74"/>
    </location>
</feature>
<feature type="domain" description="Histidine kinase" evidence="6">
    <location>
        <begin position="454"/>
        <end position="567"/>
    </location>
</feature>
<dbReference type="GO" id="GO:0000155">
    <property type="term" value="F:phosphorelay sensor kinase activity"/>
    <property type="evidence" value="ECO:0007669"/>
    <property type="project" value="InterPro"/>
</dbReference>
<keyword evidence="3" id="KW-0597">Phosphoprotein</keyword>
<comment type="catalytic activity">
    <reaction evidence="1">
        <text>ATP + protein L-histidine = ADP + protein N-phospho-L-histidine.</text>
        <dbReference type="EC" id="2.7.13.3"/>
    </reaction>
</comment>
<dbReference type="EC" id="2.7.13.3" evidence="2"/>
<dbReference type="Proteomes" id="UP000245535">
    <property type="component" value="Unassembled WGS sequence"/>
</dbReference>
<dbReference type="InterPro" id="IPR003661">
    <property type="entry name" value="HisK_dim/P_dom"/>
</dbReference>
<feature type="transmembrane region" description="Helical" evidence="5">
    <location>
        <begin position="164"/>
        <end position="186"/>
    </location>
</feature>
<dbReference type="InterPro" id="IPR036890">
    <property type="entry name" value="HATPase_C_sf"/>
</dbReference>
<evidence type="ECO:0000256" key="4">
    <source>
        <dbReference type="SAM" id="Coils"/>
    </source>
</evidence>
<accession>A0A316A381</accession>
<keyword evidence="8" id="KW-1185">Reference proteome</keyword>
<dbReference type="AlphaFoldDB" id="A0A316A381"/>